<accession>A0AAD9UNC3</accession>
<dbReference type="RefSeq" id="XP_067802543.1">
    <property type="nucleotide sequence ID" value="XM_067947321.1"/>
</dbReference>
<reference evidence="3" key="1">
    <citation type="journal article" date="2023" name="Nat. Microbiol.">
        <title>Babesia duncani multi-omics identifies virulence factors and drug targets.</title>
        <authorList>
            <person name="Singh P."/>
            <person name="Lonardi S."/>
            <person name="Liang Q."/>
            <person name="Vydyam P."/>
            <person name="Khabirova E."/>
            <person name="Fang T."/>
            <person name="Gihaz S."/>
            <person name="Thekkiniath J."/>
            <person name="Munshi M."/>
            <person name="Abel S."/>
            <person name="Ciampossin L."/>
            <person name="Batugedara G."/>
            <person name="Gupta M."/>
            <person name="Lu X.M."/>
            <person name="Lenz T."/>
            <person name="Chakravarty S."/>
            <person name="Cornillot E."/>
            <person name="Hu Y."/>
            <person name="Ma W."/>
            <person name="Gonzalez L.M."/>
            <person name="Sanchez S."/>
            <person name="Estrada K."/>
            <person name="Sanchez-Flores A."/>
            <person name="Montero E."/>
            <person name="Harb O.S."/>
            <person name="Le Roch K.G."/>
            <person name="Mamoun C.B."/>
        </authorList>
    </citation>
    <scope>NUCLEOTIDE SEQUENCE</scope>
    <source>
        <strain evidence="3">WA1</strain>
    </source>
</reference>
<proteinExistence type="predicted"/>
<dbReference type="GeneID" id="94336591"/>
<comment type="caution">
    <text evidence="3">The sequence shown here is derived from an EMBL/GenBank/DDBJ whole genome shotgun (WGS) entry which is preliminary data.</text>
</comment>
<protein>
    <submittedName>
        <fullName evidence="3">Uncharacterized protein</fullName>
    </submittedName>
</protein>
<gene>
    <name evidence="3" type="ORF">BdWA1_002293</name>
</gene>
<feature type="coiled-coil region" evidence="1">
    <location>
        <begin position="224"/>
        <end position="261"/>
    </location>
</feature>
<evidence type="ECO:0000313" key="3">
    <source>
        <dbReference type="EMBL" id="KAK2195700.1"/>
    </source>
</evidence>
<sequence>MGLLTAAPLLKEKGKPRKNLDGSAKPIGPILGKWKYAKDTGTTISIPHLIYDGGDAIDENAKIETKAQITRAPCDFTTKGPSSSGESDAKDSNGAIAAIPNVENLKGTIQTRCHGSLYKCINRINAYASRYIAFNATSPRKIYNPKPIEFVQNSNAQTSTNPTFEFSQDSSGDAWTNAGVNKQSGGSISSTGSNETGDKSHVFDFDTLQWGRDFENDQILLTIVQELNKVVKQREILKDQLKRQDKQLKSTQRRLSILQNDKSGKGVKMNLAKNLQP</sequence>
<feature type="compositionally biased region" description="Polar residues" evidence="2">
    <location>
        <begin position="163"/>
        <end position="195"/>
    </location>
</feature>
<evidence type="ECO:0000313" key="4">
    <source>
        <dbReference type="Proteomes" id="UP001214638"/>
    </source>
</evidence>
<keyword evidence="1" id="KW-0175">Coiled coil</keyword>
<dbReference type="AlphaFoldDB" id="A0AAD9UNC3"/>
<dbReference type="Proteomes" id="UP001214638">
    <property type="component" value="Unassembled WGS sequence"/>
</dbReference>
<organism evidence="3 4">
    <name type="scientific">Babesia duncani</name>
    <dbReference type="NCBI Taxonomy" id="323732"/>
    <lineage>
        <taxon>Eukaryota</taxon>
        <taxon>Sar</taxon>
        <taxon>Alveolata</taxon>
        <taxon>Apicomplexa</taxon>
        <taxon>Aconoidasida</taxon>
        <taxon>Piroplasmida</taxon>
        <taxon>Babesiidae</taxon>
        <taxon>Babesia</taxon>
    </lineage>
</organism>
<dbReference type="KEGG" id="bdw:94336591"/>
<evidence type="ECO:0000256" key="2">
    <source>
        <dbReference type="SAM" id="MobiDB-lite"/>
    </source>
</evidence>
<feature type="region of interest" description="Disordered" evidence="2">
    <location>
        <begin position="163"/>
        <end position="196"/>
    </location>
</feature>
<evidence type="ECO:0000256" key="1">
    <source>
        <dbReference type="SAM" id="Coils"/>
    </source>
</evidence>
<name>A0AAD9UNC3_9APIC</name>
<keyword evidence="4" id="KW-1185">Reference proteome</keyword>
<dbReference type="EMBL" id="JALLKP010000003">
    <property type="protein sequence ID" value="KAK2195700.1"/>
    <property type="molecule type" value="Genomic_DNA"/>
</dbReference>